<evidence type="ECO:0000256" key="4">
    <source>
        <dbReference type="ARBA" id="ARBA00022692"/>
    </source>
</evidence>
<keyword evidence="4 7" id="KW-0812">Transmembrane</keyword>
<dbReference type="InterPro" id="IPR002259">
    <property type="entry name" value="Eqnu_transpt"/>
</dbReference>
<feature type="transmembrane region" description="Helical" evidence="7">
    <location>
        <begin position="191"/>
        <end position="212"/>
    </location>
</feature>
<evidence type="ECO:0008006" key="11">
    <source>
        <dbReference type="Google" id="ProtNLM"/>
    </source>
</evidence>
<dbReference type="OMA" id="YQCIPEA"/>
<reference evidence="8 10" key="2">
    <citation type="journal article" date="2018" name="Plant J.">
        <title>The Physcomitrella patens chromosome-scale assembly reveals moss genome structure and evolution.</title>
        <authorList>
            <person name="Lang D."/>
            <person name="Ullrich K.K."/>
            <person name="Murat F."/>
            <person name="Fuchs J."/>
            <person name="Jenkins J."/>
            <person name="Haas F.B."/>
            <person name="Piednoel M."/>
            <person name="Gundlach H."/>
            <person name="Van Bel M."/>
            <person name="Meyberg R."/>
            <person name="Vives C."/>
            <person name="Morata J."/>
            <person name="Symeonidi A."/>
            <person name="Hiss M."/>
            <person name="Muchero W."/>
            <person name="Kamisugi Y."/>
            <person name="Saleh O."/>
            <person name="Blanc G."/>
            <person name="Decker E.L."/>
            <person name="van Gessel N."/>
            <person name="Grimwood J."/>
            <person name="Hayes R.D."/>
            <person name="Graham S.W."/>
            <person name="Gunter L.E."/>
            <person name="McDaniel S.F."/>
            <person name="Hoernstein S.N.W."/>
            <person name="Larsson A."/>
            <person name="Li F.W."/>
            <person name="Perroud P.F."/>
            <person name="Phillips J."/>
            <person name="Ranjan P."/>
            <person name="Rokshar D.S."/>
            <person name="Rothfels C.J."/>
            <person name="Schneider L."/>
            <person name="Shu S."/>
            <person name="Stevenson D.W."/>
            <person name="Thummler F."/>
            <person name="Tillich M."/>
            <person name="Villarreal Aguilar J.C."/>
            <person name="Widiez T."/>
            <person name="Wong G.K."/>
            <person name="Wymore A."/>
            <person name="Zhang Y."/>
            <person name="Zimmer A.D."/>
            <person name="Quatrano R.S."/>
            <person name="Mayer K.F.X."/>
            <person name="Goodstein D."/>
            <person name="Casacuberta J.M."/>
            <person name="Vandepoele K."/>
            <person name="Reski R."/>
            <person name="Cuming A.C."/>
            <person name="Tuskan G.A."/>
            <person name="Maumus F."/>
            <person name="Salse J."/>
            <person name="Schmutz J."/>
            <person name="Rensing S.A."/>
        </authorList>
    </citation>
    <scope>NUCLEOTIDE SEQUENCE [LARGE SCALE GENOMIC DNA]</scope>
    <source>
        <strain evidence="9 10">cv. Gransden 2004</strain>
    </source>
</reference>
<dbReference type="AlphaFoldDB" id="A0A2K1L0H9"/>
<dbReference type="GO" id="GO:0005886">
    <property type="term" value="C:plasma membrane"/>
    <property type="evidence" value="ECO:0000318"/>
    <property type="project" value="GO_Central"/>
</dbReference>
<keyword evidence="3" id="KW-0813">Transport</keyword>
<dbReference type="RefSeq" id="XP_073388361.1">
    <property type="nucleotide sequence ID" value="XM_073532260.1"/>
</dbReference>
<comment type="similarity">
    <text evidence="2">Belongs to the SLC29A/ENT transporter (TC 2.A.57) family.</text>
</comment>
<feature type="transmembrane region" description="Helical" evidence="7">
    <location>
        <begin position="307"/>
        <end position="327"/>
    </location>
</feature>
<feature type="transmembrane region" description="Helical" evidence="7">
    <location>
        <begin position="364"/>
        <end position="387"/>
    </location>
</feature>
<evidence type="ECO:0000313" key="9">
    <source>
        <dbReference type="EnsemblPlants" id="Pp3c2_6580V3.1"/>
    </source>
</evidence>
<keyword evidence="10" id="KW-1185">Reference proteome</keyword>
<evidence type="ECO:0000256" key="2">
    <source>
        <dbReference type="ARBA" id="ARBA00007965"/>
    </source>
</evidence>
<dbReference type="PANTHER" id="PTHR10332">
    <property type="entry name" value="EQUILIBRATIVE NUCLEOSIDE TRANSPORTER"/>
    <property type="match status" value="1"/>
</dbReference>
<dbReference type="PRINTS" id="PR01130">
    <property type="entry name" value="DERENTRNSPRT"/>
</dbReference>
<dbReference type="EMBL" id="ABEU02000002">
    <property type="protein sequence ID" value="PNR59531.1"/>
    <property type="molecule type" value="Genomic_DNA"/>
</dbReference>
<dbReference type="STRING" id="3218.A0A2K1L0H9"/>
<evidence type="ECO:0000256" key="6">
    <source>
        <dbReference type="ARBA" id="ARBA00023136"/>
    </source>
</evidence>
<feature type="transmembrane region" description="Helical" evidence="7">
    <location>
        <begin position="92"/>
        <end position="112"/>
    </location>
</feature>
<evidence type="ECO:0000256" key="5">
    <source>
        <dbReference type="ARBA" id="ARBA00022989"/>
    </source>
</evidence>
<dbReference type="EnsemblPlants" id="Pp3c2_6580V3.2">
    <property type="protein sequence ID" value="Pp3c2_6580V3.2"/>
    <property type="gene ID" value="Pp3c2_6580"/>
</dbReference>
<feature type="transmembrane region" description="Helical" evidence="7">
    <location>
        <begin position="58"/>
        <end position="80"/>
    </location>
</feature>
<dbReference type="GO" id="GO:0005337">
    <property type="term" value="F:nucleoside transmembrane transporter activity"/>
    <property type="evidence" value="ECO:0000318"/>
    <property type="project" value="GO_Central"/>
</dbReference>
<dbReference type="EnsemblPlants" id="Pp3c2_6580V3.1">
    <property type="protein sequence ID" value="Pp3c2_6580V3.1"/>
    <property type="gene ID" value="Pp3c2_6580"/>
</dbReference>
<organism evidence="8">
    <name type="scientific">Physcomitrium patens</name>
    <name type="common">Spreading-leaved earth moss</name>
    <name type="synonym">Physcomitrella patens</name>
    <dbReference type="NCBI Taxonomy" id="3218"/>
    <lineage>
        <taxon>Eukaryota</taxon>
        <taxon>Viridiplantae</taxon>
        <taxon>Streptophyta</taxon>
        <taxon>Embryophyta</taxon>
        <taxon>Bryophyta</taxon>
        <taxon>Bryophytina</taxon>
        <taxon>Bryopsida</taxon>
        <taxon>Funariidae</taxon>
        <taxon>Funariales</taxon>
        <taxon>Funariaceae</taxon>
        <taxon>Physcomitrium</taxon>
    </lineage>
</organism>
<feature type="transmembrane region" description="Helical" evidence="7">
    <location>
        <begin position="339"/>
        <end position="358"/>
    </location>
</feature>
<dbReference type="GeneID" id="112278776"/>
<reference evidence="8 10" key="1">
    <citation type="journal article" date="2008" name="Science">
        <title>The Physcomitrella genome reveals evolutionary insights into the conquest of land by plants.</title>
        <authorList>
            <person name="Rensing S."/>
            <person name="Lang D."/>
            <person name="Zimmer A."/>
            <person name="Terry A."/>
            <person name="Salamov A."/>
            <person name="Shapiro H."/>
            <person name="Nishiyama T."/>
            <person name="Perroud P.-F."/>
            <person name="Lindquist E."/>
            <person name="Kamisugi Y."/>
            <person name="Tanahashi T."/>
            <person name="Sakakibara K."/>
            <person name="Fujita T."/>
            <person name="Oishi K."/>
            <person name="Shin-I T."/>
            <person name="Kuroki Y."/>
            <person name="Toyoda A."/>
            <person name="Suzuki Y."/>
            <person name="Hashimoto A."/>
            <person name="Yamaguchi K."/>
            <person name="Sugano A."/>
            <person name="Kohara Y."/>
            <person name="Fujiyama A."/>
            <person name="Anterola A."/>
            <person name="Aoki S."/>
            <person name="Ashton N."/>
            <person name="Barbazuk W.B."/>
            <person name="Barker E."/>
            <person name="Bennetzen J."/>
            <person name="Bezanilla M."/>
            <person name="Blankenship R."/>
            <person name="Cho S.H."/>
            <person name="Dutcher S."/>
            <person name="Estelle M."/>
            <person name="Fawcett J.A."/>
            <person name="Gundlach H."/>
            <person name="Hanada K."/>
            <person name="Heyl A."/>
            <person name="Hicks K.A."/>
            <person name="Hugh J."/>
            <person name="Lohr M."/>
            <person name="Mayer K."/>
            <person name="Melkozernov A."/>
            <person name="Murata T."/>
            <person name="Nelson D."/>
            <person name="Pils B."/>
            <person name="Prigge M."/>
            <person name="Reiss B."/>
            <person name="Renner T."/>
            <person name="Rombauts S."/>
            <person name="Rushton P."/>
            <person name="Sanderfoot A."/>
            <person name="Schween G."/>
            <person name="Shiu S.-H."/>
            <person name="Stueber K."/>
            <person name="Theodoulou F.L."/>
            <person name="Tu H."/>
            <person name="Van de Peer Y."/>
            <person name="Verrier P.J."/>
            <person name="Waters E."/>
            <person name="Wood A."/>
            <person name="Yang L."/>
            <person name="Cove D."/>
            <person name="Cuming A."/>
            <person name="Hasebe M."/>
            <person name="Lucas S."/>
            <person name="Mishler D.B."/>
            <person name="Reski R."/>
            <person name="Grigoriev I."/>
            <person name="Quatrano R.S."/>
            <person name="Boore J.L."/>
        </authorList>
    </citation>
    <scope>NUCLEOTIDE SEQUENCE [LARGE SCALE GENOMIC DNA]</scope>
    <source>
        <strain evidence="9 10">cv. Gransden 2004</strain>
    </source>
</reference>
<dbReference type="PaxDb" id="3218-PP1S7_436V6.1"/>
<reference evidence="9" key="3">
    <citation type="submission" date="2020-12" db="UniProtKB">
        <authorList>
            <consortium name="EnsemblPlants"/>
        </authorList>
    </citation>
    <scope>IDENTIFICATION</scope>
</reference>
<gene>
    <name evidence="9" type="primary">LOC112278776</name>
    <name evidence="8" type="ORF">PHYPA_002322</name>
</gene>
<dbReference type="PANTHER" id="PTHR10332:SF30">
    <property type="entry name" value="EQUILIBRATIVE NUCLEOTIDE TRANSPORTER 2"/>
    <property type="match status" value="1"/>
</dbReference>
<dbReference type="Gramene" id="Pp3c2_6580V3.2">
    <property type="protein sequence ID" value="Pp3c2_6580V3.2"/>
    <property type="gene ID" value="Pp3c2_6580"/>
</dbReference>
<name>A0A2K1L0H9_PHYPA</name>
<keyword evidence="5 7" id="KW-1133">Transmembrane helix</keyword>
<dbReference type="Proteomes" id="UP000006727">
    <property type="component" value="Chromosome 2"/>
</dbReference>
<evidence type="ECO:0000256" key="7">
    <source>
        <dbReference type="SAM" id="Phobius"/>
    </source>
</evidence>
<evidence type="ECO:0000313" key="8">
    <source>
        <dbReference type="EMBL" id="PNR59531.1"/>
    </source>
</evidence>
<dbReference type="FunCoup" id="A0A2K1L0H9">
    <property type="interactions" value="537"/>
</dbReference>
<evidence type="ECO:0000313" key="10">
    <source>
        <dbReference type="Proteomes" id="UP000006727"/>
    </source>
</evidence>
<accession>A0A2K1L0H9</accession>
<feature type="transmembrane region" description="Helical" evidence="7">
    <location>
        <begin position="150"/>
        <end position="171"/>
    </location>
</feature>
<comment type="subcellular location">
    <subcellularLocation>
        <location evidence="1">Membrane</location>
        <topology evidence="1">Multi-pass membrane protein</topology>
    </subcellularLocation>
</comment>
<protein>
    <recommendedName>
        <fullName evidence="11">Equilibrative nucleoside transporter</fullName>
    </recommendedName>
</protein>
<keyword evidence="6 7" id="KW-0472">Membrane</keyword>
<dbReference type="Gramene" id="Pp3c2_6580V3.1">
    <property type="protein sequence ID" value="Pp3c2_6580V3.1"/>
    <property type="gene ID" value="Pp3c2_6580"/>
</dbReference>
<sequence>MADSLSGTSPALEVDEHAHKGRTVGYLVCWLLGNGCLFSWNSLITIQDYFLVVFDGYHAARVFTLVYQPFALGTMLILTYHEARINTRLRLISGYTLFFIFILAIPILDLATNGHGGIGAFVGTCIFIAGFGVADAFVQGGMFGEVSFMDSSYVQAFSAGLAASGAITSGLRLICKSSFPNTKDGLRNSALVFFFISAFFEFTCILLYAYVFPRLAFVKYFRTKAASEGSLTVSADLVAVGSTTYRNETDNQQGMKALMPLERLTTSQLLAKNADYCFIICFCFTLTLSIFPGFLAEDTGKHHLGTWYSVTLVAMYNVGDLLGRYIPLIDSLLLKSRPMLLLATLSRVVFIPAFYFTAKYGPQGWMIILTTLLGVSNGYVTVCAFVGAPKGYLGPEQNALGNILVLFLVIGLFVGVVVDWLWLIGKGW</sequence>
<proteinExistence type="inferred from homology"/>
<feature type="transmembrane region" description="Helical" evidence="7">
    <location>
        <begin position="276"/>
        <end position="295"/>
    </location>
</feature>
<feature type="transmembrane region" description="Helical" evidence="7">
    <location>
        <begin position="118"/>
        <end position="138"/>
    </location>
</feature>
<dbReference type="PIRSF" id="PIRSF016379">
    <property type="entry name" value="ENT"/>
    <property type="match status" value="1"/>
</dbReference>
<feature type="transmembrane region" description="Helical" evidence="7">
    <location>
        <begin position="24"/>
        <end position="46"/>
    </location>
</feature>
<dbReference type="Pfam" id="PF01733">
    <property type="entry name" value="Nucleoside_tran"/>
    <property type="match status" value="1"/>
</dbReference>
<evidence type="ECO:0000256" key="1">
    <source>
        <dbReference type="ARBA" id="ARBA00004141"/>
    </source>
</evidence>
<feature type="transmembrane region" description="Helical" evidence="7">
    <location>
        <begin position="399"/>
        <end position="423"/>
    </location>
</feature>
<evidence type="ECO:0000256" key="3">
    <source>
        <dbReference type="ARBA" id="ARBA00022448"/>
    </source>
</evidence>